<dbReference type="AlphaFoldDB" id="A0A2P5AMT2"/>
<name>A0A2P5AMT2_PARAD</name>
<organism evidence="1 2">
    <name type="scientific">Parasponia andersonii</name>
    <name type="common">Sponia andersonii</name>
    <dbReference type="NCBI Taxonomy" id="3476"/>
    <lineage>
        <taxon>Eukaryota</taxon>
        <taxon>Viridiplantae</taxon>
        <taxon>Streptophyta</taxon>
        <taxon>Embryophyta</taxon>
        <taxon>Tracheophyta</taxon>
        <taxon>Spermatophyta</taxon>
        <taxon>Magnoliopsida</taxon>
        <taxon>eudicotyledons</taxon>
        <taxon>Gunneridae</taxon>
        <taxon>Pentapetalae</taxon>
        <taxon>rosids</taxon>
        <taxon>fabids</taxon>
        <taxon>Rosales</taxon>
        <taxon>Cannabaceae</taxon>
        <taxon>Parasponia</taxon>
    </lineage>
</organism>
<evidence type="ECO:0000313" key="2">
    <source>
        <dbReference type="Proteomes" id="UP000237105"/>
    </source>
</evidence>
<dbReference type="Proteomes" id="UP000237105">
    <property type="component" value="Unassembled WGS sequence"/>
</dbReference>
<keyword evidence="2" id="KW-1185">Reference proteome</keyword>
<comment type="caution">
    <text evidence="1">The sequence shown here is derived from an EMBL/GenBank/DDBJ whole genome shotgun (WGS) entry which is preliminary data.</text>
</comment>
<evidence type="ECO:0008006" key="3">
    <source>
        <dbReference type="Google" id="ProtNLM"/>
    </source>
</evidence>
<gene>
    <name evidence="1" type="ORF">PanWU01x14_316800</name>
</gene>
<accession>A0A2P5AMT2</accession>
<protein>
    <recommendedName>
        <fullName evidence="3">Zinc knuckle CX2CX4HX4C</fullName>
    </recommendedName>
</protein>
<dbReference type="EMBL" id="JXTB01000514">
    <property type="protein sequence ID" value="PON37859.1"/>
    <property type="molecule type" value="Genomic_DNA"/>
</dbReference>
<evidence type="ECO:0000313" key="1">
    <source>
        <dbReference type="EMBL" id="PON37859.1"/>
    </source>
</evidence>
<sequence>MAVSCPFKIDQAILNGDINHYARVLVDVDHKNALLDSIQVDSRDECRFVYLFCERLQDFCTTCSLSGHVPSKCYHNKLKDDKDNVTKKSYGVIAIGFCCKPKYNVSNFQDDQKSSDIPLQNISISLFEDEVASVDILAKGKAHADEKDEVVIVNNTTSQDDTQVL</sequence>
<proteinExistence type="predicted"/>
<reference evidence="2" key="1">
    <citation type="submission" date="2016-06" db="EMBL/GenBank/DDBJ databases">
        <title>Parallel loss of symbiosis genes in relatives of nitrogen-fixing non-legume Parasponia.</title>
        <authorList>
            <person name="Van Velzen R."/>
            <person name="Holmer R."/>
            <person name="Bu F."/>
            <person name="Rutten L."/>
            <person name="Van Zeijl A."/>
            <person name="Liu W."/>
            <person name="Santuari L."/>
            <person name="Cao Q."/>
            <person name="Sharma T."/>
            <person name="Shen D."/>
            <person name="Roswanjaya Y."/>
            <person name="Wardhani T."/>
            <person name="Kalhor M.S."/>
            <person name="Jansen J."/>
            <person name="Van den Hoogen J."/>
            <person name="Gungor B."/>
            <person name="Hartog M."/>
            <person name="Hontelez J."/>
            <person name="Verver J."/>
            <person name="Yang W.-C."/>
            <person name="Schijlen E."/>
            <person name="Repin R."/>
            <person name="Schilthuizen M."/>
            <person name="Schranz E."/>
            <person name="Heidstra R."/>
            <person name="Miyata K."/>
            <person name="Fedorova E."/>
            <person name="Kohlen W."/>
            <person name="Bisseling T."/>
            <person name="Smit S."/>
            <person name="Geurts R."/>
        </authorList>
    </citation>
    <scope>NUCLEOTIDE SEQUENCE [LARGE SCALE GENOMIC DNA]</scope>
    <source>
        <strain evidence="2">cv. WU1-14</strain>
    </source>
</reference>